<dbReference type="AlphaFoldDB" id="A0A6N7S473"/>
<proteinExistence type="predicted"/>
<evidence type="ECO:0000313" key="4">
    <source>
        <dbReference type="EMBL" id="MSC32566.1"/>
    </source>
</evidence>
<evidence type="ECO:0000313" key="6">
    <source>
        <dbReference type="Proteomes" id="UP000480929"/>
    </source>
</evidence>
<evidence type="ECO:0000259" key="2">
    <source>
        <dbReference type="Pfam" id="PF02357"/>
    </source>
</evidence>
<dbReference type="InterPro" id="IPR036735">
    <property type="entry name" value="NGN_dom_sf"/>
</dbReference>
<dbReference type="Pfam" id="PF02357">
    <property type="entry name" value="NusG"/>
    <property type="match status" value="1"/>
</dbReference>
<sequence length="171" mass="19836">MNWYFIETERFEEEKVKQILIDSGFDAFIPKEEMYFKKGDFTTMTQRLLFPGTVMICDPESPPQFTQKLNEWLALKKPGSEAIQLETDTYYSLSYKEKACLSQLLDNLKILRFSTGVIRQRELHVLKGPLQGHEKEIQKIKRHQRLATLPVQLCGQTIALIVGLEVIEKIG</sequence>
<dbReference type="GO" id="GO:0006354">
    <property type="term" value="P:DNA-templated transcription elongation"/>
    <property type="evidence" value="ECO:0007669"/>
    <property type="project" value="InterPro"/>
</dbReference>
<dbReference type="Gene3D" id="3.30.70.940">
    <property type="entry name" value="NusG, N-terminal domain"/>
    <property type="match status" value="1"/>
</dbReference>
<accession>A0A6N7S473</accession>
<dbReference type="RefSeq" id="WP_154238023.1">
    <property type="nucleotide sequence ID" value="NZ_WKPI01000006.1"/>
</dbReference>
<comment type="caution">
    <text evidence="3">The sequence shown here is derived from an EMBL/GenBank/DDBJ whole genome shotgun (WGS) entry which is preliminary data.</text>
</comment>
<dbReference type="EMBL" id="WKPJ01000003">
    <property type="protein sequence ID" value="MSA88460.1"/>
    <property type="molecule type" value="Genomic_DNA"/>
</dbReference>
<feature type="domain" description="NusG-like N-terminal" evidence="2">
    <location>
        <begin position="1"/>
        <end position="56"/>
    </location>
</feature>
<dbReference type="Proteomes" id="UP000433575">
    <property type="component" value="Unassembled WGS sequence"/>
</dbReference>
<evidence type="ECO:0000313" key="3">
    <source>
        <dbReference type="EMBL" id="MSA88460.1"/>
    </source>
</evidence>
<organism evidence="3 5">
    <name type="scientific">Holdemania massiliensis</name>
    <dbReference type="NCBI Taxonomy" id="1468449"/>
    <lineage>
        <taxon>Bacteria</taxon>
        <taxon>Bacillati</taxon>
        <taxon>Bacillota</taxon>
        <taxon>Erysipelotrichia</taxon>
        <taxon>Erysipelotrichales</taxon>
        <taxon>Erysipelotrichaceae</taxon>
        <taxon>Holdemania</taxon>
    </lineage>
</organism>
<dbReference type="OrthoDB" id="1681764at2"/>
<evidence type="ECO:0000256" key="1">
    <source>
        <dbReference type="ARBA" id="ARBA00023163"/>
    </source>
</evidence>
<dbReference type="SUPFAM" id="SSF82679">
    <property type="entry name" value="N-utilization substance G protein NusG, N-terminal domain"/>
    <property type="match status" value="1"/>
</dbReference>
<protein>
    <recommendedName>
        <fullName evidence="2">NusG-like N-terminal domain-containing protein</fullName>
    </recommendedName>
</protein>
<dbReference type="EMBL" id="WKPI01000006">
    <property type="protein sequence ID" value="MSC32566.1"/>
    <property type="molecule type" value="Genomic_DNA"/>
</dbReference>
<name>A0A6N7S473_9FIRM</name>
<evidence type="ECO:0000313" key="5">
    <source>
        <dbReference type="Proteomes" id="UP000433575"/>
    </source>
</evidence>
<dbReference type="InterPro" id="IPR006645">
    <property type="entry name" value="NGN-like_dom"/>
</dbReference>
<keyword evidence="1" id="KW-0804">Transcription</keyword>
<dbReference type="Proteomes" id="UP000480929">
    <property type="component" value="Unassembled WGS sequence"/>
</dbReference>
<reference evidence="5 6" key="1">
    <citation type="journal article" date="2019" name="Nat. Med.">
        <title>A library of human gut bacterial isolates paired with longitudinal multiomics data enables mechanistic microbiome research.</title>
        <authorList>
            <person name="Poyet M."/>
            <person name="Groussin M."/>
            <person name="Gibbons S.M."/>
            <person name="Avila-Pacheco J."/>
            <person name="Jiang X."/>
            <person name="Kearney S.M."/>
            <person name="Perrotta A.R."/>
            <person name="Berdy B."/>
            <person name="Zhao S."/>
            <person name="Lieberman T.D."/>
            <person name="Swanson P.K."/>
            <person name="Smith M."/>
            <person name="Roesemann S."/>
            <person name="Alexander J.E."/>
            <person name="Rich S.A."/>
            <person name="Livny J."/>
            <person name="Vlamakis H."/>
            <person name="Clish C."/>
            <person name="Bullock K."/>
            <person name="Deik A."/>
            <person name="Scott J."/>
            <person name="Pierce K.A."/>
            <person name="Xavier R.J."/>
            <person name="Alm E.J."/>
        </authorList>
    </citation>
    <scope>NUCLEOTIDE SEQUENCE [LARGE SCALE GENOMIC DNA]</scope>
    <source>
        <strain evidence="3 5">BIOML-A4</strain>
        <strain evidence="4 6">BIOML-A5</strain>
    </source>
</reference>
<gene>
    <name evidence="4" type="ORF">GKD88_05470</name>
    <name evidence="3" type="ORF">GKE08_03890</name>
</gene>
<keyword evidence="6" id="KW-1185">Reference proteome</keyword>